<protein>
    <submittedName>
        <fullName evidence="2">Uncharacterized protein</fullName>
    </submittedName>
</protein>
<evidence type="ECO:0000313" key="2">
    <source>
        <dbReference type="EnsemblPlants" id="TuG1812G0300002478.01.T01.cds273263"/>
    </source>
</evidence>
<evidence type="ECO:0000313" key="3">
    <source>
        <dbReference type="Proteomes" id="UP000015106"/>
    </source>
</evidence>
<feature type="region of interest" description="Disordered" evidence="1">
    <location>
        <begin position="107"/>
        <end position="151"/>
    </location>
</feature>
<reference evidence="2" key="3">
    <citation type="submission" date="2022-06" db="UniProtKB">
        <authorList>
            <consortium name="EnsemblPlants"/>
        </authorList>
    </citation>
    <scope>IDENTIFICATION</scope>
</reference>
<accession>A0A8R7PRN9</accession>
<feature type="compositionally biased region" description="Pro residues" evidence="1">
    <location>
        <begin position="28"/>
        <end position="38"/>
    </location>
</feature>
<sequence>EKKRHTHSSTTSTRCPTSPDLTTAPRFPCLPAPPPPAYPATRHRRPPRFTCIQALPPSCFPCPEAPLTQPPACHLTSFPHHPLLRWASHRYQPASEPSLALDRTVATAHDGDRATGTVPRWGSSRRHRPTMGIAPLQPHRPTSRRRDPAAA</sequence>
<evidence type="ECO:0000256" key="1">
    <source>
        <dbReference type="SAM" id="MobiDB-lite"/>
    </source>
</evidence>
<proteinExistence type="predicted"/>
<reference evidence="2" key="2">
    <citation type="submission" date="2018-03" db="EMBL/GenBank/DDBJ databases">
        <title>The Triticum urartu genome reveals the dynamic nature of wheat genome evolution.</title>
        <authorList>
            <person name="Ling H."/>
            <person name="Ma B."/>
            <person name="Shi X."/>
            <person name="Liu H."/>
            <person name="Dong L."/>
            <person name="Sun H."/>
            <person name="Cao Y."/>
            <person name="Gao Q."/>
            <person name="Zheng S."/>
            <person name="Li Y."/>
            <person name="Yu Y."/>
            <person name="Du H."/>
            <person name="Qi M."/>
            <person name="Li Y."/>
            <person name="Yu H."/>
            <person name="Cui Y."/>
            <person name="Wang N."/>
            <person name="Chen C."/>
            <person name="Wu H."/>
            <person name="Zhao Y."/>
            <person name="Zhang J."/>
            <person name="Li Y."/>
            <person name="Zhou W."/>
            <person name="Zhang B."/>
            <person name="Hu W."/>
            <person name="Eijk M."/>
            <person name="Tang J."/>
            <person name="Witsenboer H."/>
            <person name="Zhao S."/>
            <person name="Li Z."/>
            <person name="Zhang A."/>
            <person name="Wang D."/>
            <person name="Liang C."/>
        </authorList>
    </citation>
    <scope>NUCLEOTIDE SEQUENCE [LARGE SCALE GENOMIC DNA]</scope>
    <source>
        <strain evidence="2">cv. G1812</strain>
    </source>
</reference>
<dbReference type="AlphaFoldDB" id="A0A8R7PRN9"/>
<dbReference type="Gramene" id="TuG1812G0300002478.01.T01">
    <property type="protein sequence ID" value="TuG1812G0300002478.01.T01.cds273263"/>
    <property type="gene ID" value="TuG1812G0300002478.01"/>
</dbReference>
<dbReference type="Proteomes" id="UP000015106">
    <property type="component" value="Chromosome 3"/>
</dbReference>
<reference evidence="3" key="1">
    <citation type="journal article" date="2013" name="Nature">
        <title>Draft genome of the wheat A-genome progenitor Triticum urartu.</title>
        <authorList>
            <person name="Ling H.Q."/>
            <person name="Zhao S."/>
            <person name="Liu D."/>
            <person name="Wang J."/>
            <person name="Sun H."/>
            <person name="Zhang C."/>
            <person name="Fan H."/>
            <person name="Li D."/>
            <person name="Dong L."/>
            <person name="Tao Y."/>
            <person name="Gao C."/>
            <person name="Wu H."/>
            <person name="Li Y."/>
            <person name="Cui Y."/>
            <person name="Guo X."/>
            <person name="Zheng S."/>
            <person name="Wang B."/>
            <person name="Yu K."/>
            <person name="Liang Q."/>
            <person name="Yang W."/>
            <person name="Lou X."/>
            <person name="Chen J."/>
            <person name="Feng M."/>
            <person name="Jian J."/>
            <person name="Zhang X."/>
            <person name="Luo G."/>
            <person name="Jiang Y."/>
            <person name="Liu J."/>
            <person name="Wang Z."/>
            <person name="Sha Y."/>
            <person name="Zhang B."/>
            <person name="Wu H."/>
            <person name="Tang D."/>
            <person name="Shen Q."/>
            <person name="Xue P."/>
            <person name="Zou S."/>
            <person name="Wang X."/>
            <person name="Liu X."/>
            <person name="Wang F."/>
            <person name="Yang Y."/>
            <person name="An X."/>
            <person name="Dong Z."/>
            <person name="Zhang K."/>
            <person name="Zhang X."/>
            <person name="Luo M.C."/>
            <person name="Dvorak J."/>
            <person name="Tong Y."/>
            <person name="Wang J."/>
            <person name="Yang H."/>
            <person name="Li Z."/>
            <person name="Wang D."/>
            <person name="Zhang A."/>
            <person name="Wang J."/>
        </authorList>
    </citation>
    <scope>NUCLEOTIDE SEQUENCE</scope>
    <source>
        <strain evidence="3">cv. G1812</strain>
    </source>
</reference>
<name>A0A8R7PRN9_TRIUA</name>
<feature type="region of interest" description="Disordered" evidence="1">
    <location>
        <begin position="1"/>
        <end position="42"/>
    </location>
</feature>
<dbReference type="EnsemblPlants" id="TuG1812G0300002478.01.T01">
    <property type="protein sequence ID" value="TuG1812G0300002478.01.T01.cds273263"/>
    <property type="gene ID" value="TuG1812G0300002478.01"/>
</dbReference>
<feature type="compositionally biased region" description="Low complexity" evidence="1">
    <location>
        <begin position="8"/>
        <end position="27"/>
    </location>
</feature>
<keyword evidence="3" id="KW-1185">Reference proteome</keyword>
<organism evidence="2 3">
    <name type="scientific">Triticum urartu</name>
    <name type="common">Red wild einkorn</name>
    <name type="synonym">Crithodium urartu</name>
    <dbReference type="NCBI Taxonomy" id="4572"/>
    <lineage>
        <taxon>Eukaryota</taxon>
        <taxon>Viridiplantae</taxon>
        <taxon>Streptophyta</taxon>
        <taxon>Embryophyta</taxon>
        <taxon>Tracheophyta</taxon>
        <taxon>Spermatophyta</taxon>
        <taxon>Magnoliopsida</taxon>
        <taxon>Liliopsida</taxon>
        <taxon>Poales</taxon>
        <taxon>Poaceae</taxon>
        <taxon>BOP clade</taxon>
        <taxon>Pooideae</taxon>
        <taxon>Triticodae</taxon>
        <taxon>Triticeae</taxon>
        <taxon>Triticinae</taxon>
        <taxon>Triticum</taxon>
    </lineage>
</organism>